<keyword evidence="2" id="KW-0479">Metal-binding</keyword>
<sequence>MWLFAIKVCLIVLTVILNTSEADECGPTLCDCSPETLTYRTTDGTCNNLNHITWGAAGRPYDRLTSGWFDADGISIPKSTCATNQDLPSARSVRLKVYTDDEIATDMNHTRNILSCLKFFIADIGNLKQFAAPAPCCSCNFQQLPDPPPYCSYIPIPANDPVYTEVGAKCMAVIKGISNLDLNCSYAYGSGPGYISTATFWMDMSQLYGSCDAENSAVRKFKLGELNLENRNGNYYYKNATSRTQCAIPPGTDEICYATADPNGNRLPDFTAFLTVAAREHNRMANILRNINTCWDDEKIYQEARHIHIAVYQHIMFYQVLPFVLGKQNMIDAGLIYPYSACSNDYDPNCSPDLAIEFSHGAMKGLHTMGRGRVV</sequence>
<feature type="chain" id="PRO_5040189514" description="Chorion peroxidase" evidence="3">
    <location>
        <begin position="23"/>
        <end position="375"/>
    </location>
</feature>
<evidence type="ECO:0000313" key="5">
    <source>
        <dbReference type="Proteomes" id="UP001153709"/>
    </source>
</evidence>
<evidence type="ECO:0000256" key="3">
    <source>
        <dbReference type="SAM" id="SignalP"/>
    </source>
</evidence>
<keyword evidence="3" id="KW-0732">Signal</keyword>
<dbReference type="GO" id="GO:0004601">
    <property type="term" value="F:peroxidase activity"/>
    <property type="evidence" value="ECO:0007669"/>
    <property type="project" value="UniProtKB-KW"/>
</dbReference>
<dbReference type="GO" id="GO:0020037">
    <property type="term" value="F:heme binding"/>
    <property type="evidence" value="ECO:0007669"/>
    <property type="project" value="InterPro"/>
</dbReference>
<dbReference type="PRINTS" id="PR00457">
    <property type="entry name" value="ANPEROXIDASE"/>
</dbReference>
<proteinExistence type="predicted"/>
<keyword evidence="2" id="KW-0408">Iron</keyword>
<keyword evidence="5" id="KW-1185">Reference proteome</keyword>
<organism evidence="4 5">
    <name type="scientific">Diabrotica balteata</name>
    <name type="common">Banded cucumber beetle</name>
    <dbReference type="NCBI Taxonomy" id="107213"/>
    <lineage>
        <taxon>Eukaryota</taxon>
        <taxon>Metazoa</taxon>
        <taxon>Ecdysozoa</taxon>
        <taxon>Arthropoda</taxon>
        <taxon>Hexapoda</taxon>
        <taxon>Insecta</taxon>
        <taxon>Pterygota</taxon>
        <taxon>Neoptera</taxon>
        <taxon>Endopterygota</taxon>
        <taxon>Coleoptera</taxon>
        <taxon>Polyphaga</taxon>
        <taxon>Cucujiformia</taxon>
        <taxon>Chrysomeloidea</taxon>
        <taxon>Chrysomelidae</taxon>
        <taxon>Galerucinae</taxon>
        <taxon>Diabroticina</taxon>
        <taxon>Diabroticites</taxon>
        <taxon>Diabrotica</taxon>
    </lineage>
</organism>
<feature type="binding site" description="axial binding residue" evidence="2">
    <location>
        <position position="367"/>
    </location>
    <ligand>
        <name>heme b</name>
        <dbReference type="ChEBI" id="CHEBI:60344"/>
    </ligand>
    <ligandPart>
        <name>Fe</name>
        <dbReference type="ChEBI" id="CHEBI:18248"/>
    </ligandPart>
</feature>
<dbReference type="PANTHER" id="PTHR11475:SF86">
    <property type="entry name" value="PEROXIDASE"/>
    <property type="match status" value="1"/>
</dbReference>
<dbReference type="EMBL" id="OU898276">
    <property type="protein sequence ID" value="CAG9827646.1"/>
    <property type="molecule type" value="Genomic_DNA"/>
</dbReference>
<evidence type="ECO:0008006" key="6">
    <source>
        <dbReference type="Google" id="ProtNLM"/>
    </source>
</evidence>
<keyword evidence="1" id="KW-0575">Peroxidase</keyword>
<gene>
    <name evidence="4" type="ORF">DIABBA_LOCUS1629</name>
</gene>
<dbReference type="GO" id="GO:0006979">
    <property type="term" value="P:response to oxidative stress"/>
    <property type="evidence" value="ECO:0007669"/>
    <property type="project" value="InterPro"/>
</dbReference>
<dbReference type="Proteomes" id="UP001153709">
    <property type="component" value="Chromosome 1"/>
</dbReference>
<dbReference type="GO" id="GO:0046872">
    <property type="term" value="F:metal ion binding"/>
    <property type="evidence" value="ECO:0007669"/>
    <property type="project" value="UniProtKB-KW"/>
</dbReference>
<dbReference type="AlphaFoldDB" id="A0A9N9SQW6"/>
<dbReference type="PROSITE" id="PS50292">
    <property type="entry name" value="PEROXIDASE_3"/>
    <property type="match status" value="1"/>
</dbReference>
<dbReference type="OrthoDB" id="6766242at2759"/>
<dbReference type="InterPro" id="IPR010255">
    <property type="entry name" value="Haem_peroxidase_sf"/>
</dbReference>
<keyword evidence="2" id="KW-0349">Heme</keyword>
<protein>
    <recommendedName>
        <fullName evidence="6">Chorion peroxidase</fullName>
    </recommendedName>
</protein>
<evidence type="ECO:0000313" key="4">
    <source>
        <dbReference type="EMBL" id="CAG9827646.1"/>
    </source>
</evidence>
<accession>A0A9N9SQW6</accession>
<dbReference type="Gene3D" id="1.10.640.10">
    <property type="entry name" value="Haem peroxidase domain superfamily, animal type"/>
    <property type="match status" value="1"/>
</dbReference>
<keyword evidence="1" id="KW-0560">Oxidoreductase</keyword>
<dbReference type="InterPro" id="IPR019791">
    <property type="entry name" value="Haem_peroxidase_animal"/>
</dbReference>
<dbReference type="InterPro" id="IPR037120">
    <property type="entry name" value="Haem_peroxidase_sf_animal"/>
</dbReference>
<dbReference type="PANTHER" id="PTHR11475">
    <property type="entry name" value="OXIDASE/PEROXIDASE"/>
    <property type="match status" value="1"/>
</dbReference>
<dbReference type="SUPFAM" id="SSF48113">
    <property type="entry name" value="Heme-dependent peroxidases"/>
    <property type="match status" value="1"/>
</dbReference>
<dbReference type="Pfam" id="PF03098">
    <property type="entry name" value="An_peroxidase"/>
    <property type="match status" value="1"/>
</dbReference>
<reference evidence="4" key="1">
    <citation type="submission" date="2022-01" db="EMBL/GenBank/DDBJ databases">
        <authorList>
            <person name="King R."/>
        </authorList>
    </citation>
    <scope>NUCLEOTIDE SEQUENCE</scope>
</reference>
<evidence type="ECO:0000256" key="2">
    <source>
        <dbReference type="PIRSR" id="PIRSR619791-2"/>
    </source>
</evidence>
<evidence type="ECO:0000256" key="1">
    <source>
        <dbReference type="ARBA" id="ARBA00022559"/>
    </source>
</evidence>
<feature type="signal peptide" evidence="3">
    <location>
        <begin position="1"/>
        <end position="22"/>
    </location>
</feature>
<name>A0A9N9SQW6_DIABA</name>